<dbReference type="Pfam" id="PF05848">
    <property type="entry name" value="CtsR"/>
    <property type="match status" value="1"/>
</dbReference>
<evidence type="ECO:0000256" key="2">
    <source>
        <dbReference type="ARBA" id="ARBA00014129"/>
    </source>
</evidence>
<evidence type="ECO:0000313" key="11">
    <source>
        <dbReference type="Proteomes" id="UP001596483"/>
    </source>
</evidence>
<comment type="similarity">
    <text evidence="1 7">Belongs to the CtsR family.</text>
</comment>
<evidence type="ECO:0000256" key="7">
    <source>
        <dbReference type="PIRNR" id="PIRNR010607"/>
    </source>
</evidence>
<dbReference type="PIRSF" id="PIRSF010607">
    <property type="entry name" value="Txn_repr_CtsR"/>
    <property type="match status" value="1"/>
</dbReference>
<dbReference type="InterPro" id="IPR041908">
    <property type="entry name" value="CtsR_C_sf"/>
</dbReference>
<evidence type="ECO:0000256" key="3">
    <source>
        <dbReference type="ARBA" id="ARBA00022491"/>
    </source>
</evidence>
<dbReference type="InterPro" id="IPR041902">
    <property type="entry name" value="CtsR_N_sf"/>
</dbReference>
<sequence>MRNISDIIEGYLKSILEQEQDGMAEIKRSEVAEKFQCVPSQINYVIKTRFTTERGYMVESKRGGGGYIRIVRVRPNSRIDLIEQIVEGLNGGSTQSMAEDIIRRLIDEDILTEREANMMHAAVHRLTLMSQLPERDLLRSRIMQAMLSTFKYEAAGGPVNKQGGSAEDGKGN</sequence>
<dbReference type="InterPro" id="IPR041473">
    <property type="entry name" value="CtsR_C"/>
</dbReference>
<name>A0ABW2NF58_9BACL</name>
<feature type="domain" description="CtsR N-terminal HTH" evidence="8">
    <location>
        <begin position="3"/>
        <end position="73"/>
    </location>
</feature>
<gene>
    <name evidence="10" type="ORF">ACFQQH_12580</name>
</gene>
<evidence type="ECO:0000259" key="8">
    <source>
        <dbReference type="Pfam" id="PF05848"/>
    </source>
</evidence>
<evidence type="ECO:0000256" key="1">
    <source>
        <dbReference type="ARBA" id="ARBA00010189"/>
    </source>
</evidence>
<keyword evidence="6 7" id="KW-0804">Transcription</keyword>
<keyword evidence="11" id="KW-1185">Reference proteome</keyword>
<evidence type="ECO:0000256" key="5">
    <source>
        <dbReference type="ARBA" id="ARBA00023125"/>
    </source>
</evidence>
<evidence type="ECO:0000256" key="6">
    <source>
        <dbReference type="ARBA" id="ARBA00023163"/>
    </source>
</evidence>
<keyword evidence="5 7" id="KW-0238">DNA-binding</keyword>
<dbReference type="EMBL" id="JBHTCT010000034">
    <property type="protein sequence ID" value="MFC7365954.1"/>
    <property type="molecule type" value="Genomic_DNA"/>
</dbReference>
<evidence type="ECO:0000256" key="4">
    <source>
        <dbReference type="ARBA" id="ARBA00023015"/>
    </source>
</evidence>
<feature type="domain" description="CtsR C-terminal dimerization" evidence="9">
    <location>
        <begin position="80"/>
        <end position="147"/>
    </location>
</feature>
<evidence type="ECO:0000313" key="10">
    <source>
        <dbReference type="EMBL" id="MFC7365954.1"/>
    </source>
</evidence>
<comment type="caution">
    <text evidence="10">The sequence shown here is derived from an EMBL/GenBank/DDBJ whole genome shotgun (WGS) entry which is preliminary data.</text>
</comment>
<dbReference type="RefSeq" id="WP_157297007.1">
    <property type="nucleotide sequence ID" value="NZ_JBHTCT010000034.1"/>
</dbReference>
<evidence type="ECO:0000259" key="9">
    <source>
        <dbReference type="Pfam" id="PF17727"/>
    </source>
</evidence>
<dbReference type="InterPro" id="IPR040465">
    <property type="entry name" value="CtsR_N"/>
</dbReference>
<proteinExistence type="inferred from homology"/>
<dbReference type="Proteomes" id="UP001596483">
    <property type="component" value="Unassembled WGS sequence"/>
</dbReference>
<keyword evidence="3 7" id="KW-0678">Repressor</keyword>
<dbReference type="Gene3D" id="1.10.1200.150">
    <property type="entry name" value="Transcriptional regulator CtsR, C-terminal domain"/>
    <property type="match status" value="1"/>
</dbReference>
<protein>
    <recommendedName>
        <fullName evidence="2 7">Transcriptional regulator CtsR</fullName>
    </recommendedName>
</protein>
<accession>A0ABW2NF58</accession>
<organism evidence="10 11">
    <name type="scientific">Bhargavaea changchunensis</name>
    <dbReference type="NCBI Taxonomy" id="2134037"/>
    <lineage>
        <taxon>Bacteria</taxon>
        <taxon>Bacillati</taxon>
        <taxon>Bacillota</taxon>
        <taxon>Bacilli</taxon>
        <taxon>Bacillales</taxon>
        <taxon>Caryophanaceae</taxon>
        <taxon>Bhargavaea</taxon>
    </lineage>
</organism>
<keyword evidence="4 7" id="KW-0805">Transcription regulation</keyword>
<dbReference type="Gene3D" id="3.30.56.130">
    <property type="entry name" value="Transcriptional regulator CtsR, winged HTH domain"/>
    <property type="match status" value="1"/>
</dbReference>
<reference evidence="11" key="1">
    <citation type="journal article" date="2019" name="Int. J. Syst. Evol. Microbiol.">
        <title>The Global Catalogue of Microorganisms (GCM) 10K type strain sequencing project: providing services to taxonomists for standard genome sequencing and annotation.</title>
        <authorList>
            <consortium name="The Broad Institute Genomics Platform"/>
            <consortium name="The Broad Institute Genome Sequencing Center for Infectious Disease"/>
            <person name="Wu L."/>
            <person name="Ma J."/>
        </authorList>
    </citation>
    <scope>NUCLEOTIDE SEQUENCE [LARGE SCALE GENOMIC DNA]</scope>
    <source>
        <strain evidence="11">JCM 4738</strain>
    </source>
</reference>
<dbReference type="InterPro" id="IPR008463">
    <property type="entry name" value="CtsR"/>
</dbReference>
<dbReference type="Pfam" id="PF17727">
    <property type="entry name" value="CtsR_C"/>
    <property type="match status" value="1"/>
</dbReference>